<dbReference type="PANTHER" id="PTHR30487">
    <property type="entry name" value="TYPE 4 PREPILIN-LIKE PROTEINS LEADER PEPTIDE-PROCESSING ENZYME"/>
    <property type="match status" value="1"/>
</dbReference>
<feature type="domain" description="Prepilin type IV endopeptidase peptidase" evidence="3">
    <location>
        <begin position="8"/>
        <end position="110"/>
    </location>
</feature>
<dbReference type="GO" id="GO:0032259">
    <property type="term" value="P:methylation"/>
    <property type="evidence" value="ECO:0007669"/>
    <property type="project" value="UniProtKB-KW"/>
</dbReference>
<dbReference type="AlphaFoldDB" id="A0A366E380"/>
<dbReference type="GO" id="GO:0008168">
    <property type="term" value="F:methyltransferase activity"/>
    <property type="evidence" value="ECO:0007669"/>
    <property type="project" value="UniProtKB-KW"/>
</dbReference>
<accession>A0A366E380</accession>
<dbReference type="Proteomes" id="UP000252586">
    <property type="component" value="Unassembled WGS sequence"/>
</dbReference>
<comment type="caution">
    <text evidence="4">The sequence shown here is derived from an EMBL/GenBank/DDBJ whole genome shotgun (WGS) entry which is preliminary data.</text>
</comment>
<proteinExistence type="inferred from homology"/>
<feature type="transmembrane region" description="Helical" evidence="2">
    <location>
        <begin position="51"/>
        <end position="76"/>
    </location>
</feature>
<organism evidence="4 5">
    <name type="scientific">Nocardia puris</name>
    <dbReference type="NCBI Taxonomy" id="208602"/>
    <lineage>
        <taxon>Bacteria</taxon>
        <taxon>Bacillati</taxon>
        <taxon>Actinomycetota</taxon>
        <taxon>Actinomycetes</taxon>
        <taxon>Mycobacteriales</taxon>
        <taxon>Nocardiaceae</taxon>
        <taxon>Nocardia</taxon>
    </lineage>
</organism>
<keyword evidence="5" id="KW-1185">Reference proteome</keyword>
<keyword evidence="2" id="KW-0812">Transmembrane</keyword>
<keyword evidence="4" id="KW-0808">Transferase</keyword>
<dbReference type="InterPro" id="IPR050882">
    <property type="entry name" value="Prepilin_peptidase/N-MTase"/>
</dbReference>
<feature type="transmembrane region" description="Helical" evidence="2">
    <location>
        <begin position="96"/>
        <end position="117"/>
    </location>
</feature>
<feature type="transmembrane region" description="Helical" evidence="2">
    <location>
        <begin position="27"/>
        <end position="44"/>
    </location>
</feature>
<comment type="similarity">
    <text evidence="1">Belongs to the peptidase A24 family.</text>
</comment>
<dbReference type="Pfam" id="PF01478">
    <property type="entry name" value="Peptidase_A24"/>
    <property type="match status" value="1"/>
</dbReference>
<dbReference type="EMBL" id="QNRE01000001">
    <property type="protein sequence ID" value="RBO96229.1"/>
    <property type="molecule type" value="Genomic_DNA"/>
</dbReference>
<protein>
    <submittedName>
        <fullName evidence="4">Leader peptidase (Prepilin peptidase)/N-methyltransferase</fullName>
    </submittedName>
</protein>
<dbReference type="GO" id="GO:0006465">
    <property type="term" value="P:signal peptide processing"/>
    <property type="evidence" value="ECO:0007669"/>
    <property type="project" value="TreeGrafter"/>
</dbReference>
<evidence type="ECO:0000259" key="3">
    <source>
        <dbReference type="Pfam" id="PF01478"/>
    </source>
</evidence>
<evidence type="ECO:0000313" key="5">
    <source>
        <dbReference type="Proteomes" id="UP000252586"/>
    </source>
</evidence>
<reference evidence="4 5" key="1">
    <citation type="submission" date="2018-06" db="EMBL/GenBank/DDBJ databases">
        <title>Genomic Encyclopedia of Type Strains, Phase IV (KMG-IV): sequencing the most valuable type-strain genomes for metagenomic binning, comparative biology and taxonomic classification.</title>
        <authorList>
            <person name="Goeker M."/>
        </authorList>
    </citation>
    <scope>NUCLEOTIDE SEQUENCE [LARGE SCALE GENOMIC DNA]</scope>
    <source>
        <strain evidence="4 5">DSM 44599</strain>
    </source>
</reference>
<evidence type="ECO:0000313" key="4">
    <source>
        <dbReference type="EMBL" id="RBO96229.1"/>
    </source>
</evidence>
<dbReference type="STRING" id="1210090.GCA_001613185_03342"/>
<gene>
    <name evidence="4" type="ORF">DFR74_101240</name>
</gene>
<dbReference type="InterPro" id="IPR000045">
    <property type="entry name" value="Prepilin_IV_endopep_pep"/>
</dbReference>
<dbReference type="PANTHER" id="PTHR30487:SF0">
    <property type="entry name" value="PREPILIN LEADER PEPTIDASE_N-METHYLTRANSFERASE-RELATED"/>
    <property type="match status" value="1"/>
</dbReference>
<evidence type="ECO:0000256" key="2">
    <source>
        <dbReference type="SAM" id="Phobius"/>
    </source>
</evidence>
<keyword evidence="4" id="KW-0489">Methyltransferase</keyword>
<evidence type="ECO:0000256" key="1">
    <source>
        <dbReference type="ARBA" id="ARBA00005801"/>
    </source>
</evidence>
<name>A0A366E380_9NOCA</name>
<dbReference type="GO" id="GO:0005886">
    <property type="term" value="C:plasma membrane"/>
    <property type="evidence" value="ECO:0007669"/>
    <property type="project" value="TreeGrafter"/>
</dbReference>
<dbReference type="Gene3D" id="1.20.120.1220">
    <property type="match status" value="1"/>
</dbReference>
<keyword evidence="2" id="KW-1133">Transmembrane helix</keyword>
<dbReference type="OrthoDB" id="4428077at2"/>
<keyword evidence="2" id="KW-0472">Membrane</keyword>
<dbReference type="GO" id="GO:0004190">
    <property type="term" value="F:aspartic-type endopeptidase activity"/>
    <property type="evidence" value="ECO:0007669"/>
    <property type="project" value="InterPro"/>
</dbReference>
<sequence>MTVPAFVLLAVWCAALSVIDIREQRLPNLLTGCGAVAIFGYALLTTEFIAATIGAVVLVLPYLVLHLLAPAALGAGDVKLAAGLGAAGALDGAQTWVWAALGAPILTGALGLICVAARRFGRDAWRVTVPHGPSMCAATLVAMVVPDG</sequence>
<dbReference type="RefSeq" id="WP_067509659.1">
    <property type="nucleotide sequence ID" value="NZ_CP107943.1"/>
</dbReference>